<protein>
    <submittedName>
        <fullName evidence="3">Uncharacterized protein</fullName>
    </submittedName>
</protein>
<name>A0A514TV35_9CAUD</name>
<evidence type="ECO:0000256" key="2">
    <source>
        <dbReference type="SAM" id="Phobius"/>
    </source>
</evidence>
<dbReference type="EMBL" id="MN032614">
    <property type="protein sequence ID" value="QDJ96891.1"/>
    <property type="molecule type" value="Genomic_DNA"/>
</dbReference>
<proteinExistence type="predicted"/>
<evidence type="ECO:0000313" key="4">
    <source>
        <dbReference type="Proteomes" id="UP000317703"/>
    </source>
</evidence>
<dbReference type="Proteomes" id="UP000317703">
    <property type="component" value="Segment"/>
</dbReference>
<keyword evidence="2" id="KW-0812">Transmembrane</keyword>
<evidence type="ECO:0000256" key="1">
    <source>
        <dbReference type="SAM" id="MobiDB-lite"/>
    </source>
</evidence>
<gene>
    <name evidence="3" type="ORF">PS1_0132</name>
</gene>
<feature type="region of interest" description="Disordered" evidence="1">
    <location>
        <begin position="130"/>
        <end position="159"/>
    </location>
</feature>
<feature type="compositionally biased region" description="Polar residues" evidence="1">
    <location>
        <begin position="145"/>
        <end position="159"/>
    </location>
</feature>
<reference evidence="3" key="1">
    <citation type="submission" date="2019-06" db="EMBL/GenBank/DDBJ databases">
        <title>Complete genome sequence of Aeromonas hydrophila bacteriophage PS1.</title>
        <authorList>
            <person name="Rai S."/>
            <person name="Tyagi A."/>
            <person name="Kumar N."/>
            <person name="Singh N."/>
        </authorList>
    </citation>
    <scope>NUCLEOTIDE SEQUENCE [LARGE SCALE GENOMIC DNA]</scope>
</reference>
<keyword evidence="2" id="KW-0472">Membrane</keyword>
<keyword evidence="2" id="KW-1133">Transmembrane helix</keyword>
<keyword evidence="4" id="KW-1185">Reference proteome</keyword>
<sequence>MSLIPTPLSFLGEVDKTKLLNTLGIWIMVFCLTFFLFFREDPNKLNQETVDKLVVAVDKFAKATDSITQAAIKQREWASNLEQQLILNNRLLERGYKGIYEKYGYDNTAIDSPLDDLYARQLLIAAESNSSGELRRDEVGVSKASALQGSDSSAKTKPN</sequence>
<accession>A0A514TV35</accession>
<evidence type="ECO:0000313" key="3">
    <source>
        <dbReference type="EMBL" id="QDJ96891.1"/>
    </source>
</evidence>
<feature type="transmembrane region" description="Helical" evidence="2">
    <location>
        <begin position="20"/>
        <end position="38"/>
    </location>
</feature>
<organism evidence="3 4">
    <name type="scientific">Aeromonas phage PS1</name>
    <dbReference type="NCBI Taxonomy" id="2591406"/>
    <lineage>
        <taxon>Viruses</taxon>
        <taxon>Duplodnaviria</taxon>
        <taxon>Heunggongvirae</taxon>
        <taxon>Uroviricota</taxon>
        <taxon>Caudoviricetes</taxon>
        <taxon>Chimalliviridae</taxon>
        <taxon>Ferozepurvirus</taxon>
        <taxon>Ferozepurvirus PS1</taxon>
    </lineage>
</organism>